<evidence type="ECO:0000313" key="11">
    <source>
        <dbReference type="Proteomes" id="UP000051166"/>
    </source>
</evidence>
<evidence type="ECO:0000256" key="3">
    <source>
        <dbReference type="ARBA" id="ARBA00022448"/>
    </source>
</evidence>
<evidence type="ECO:0000256" key="6">
    <source>
        <dbReference type="ARBA" id="ARBA00023136"/>
    </source>
</evidence>
<comment type="caution">
    <text evidence="10">The sequence shown here is derived from an EMBL/GenBank/DDBJ whole genome shotgun (WGS) entry which is preliminary data.</text>
</comment>
<feature type="transmembrane region" description="Helical" evidence="8">
    <location>
        <begin position="397"/>
        <end position="416"/>
    </location>
</feature>
<dbReference type="InterPro" id="IPR020846">
    <property type="entry name" value="MFS_dom"/>
</dbReference>
<dbReference type="Pfam" id="PF00083">
    <property type="entry name" value="Sugar_tr"/>
    <property type="match status" value="1"/>
</dbReference>
<evidence type="ECO:0000256" key="7">
    <source>
        <dbReference type="RuleBase" id="RU003346"/>
    </source>
</evidence>
<dbReference type="NCBIfam" id="TIGR00879">
    <property type="entry name" value="SP"/>
    <property type="match status" value="1"/>
</dbReference>
<dbReference type="PROSITE" id="PS00216">
    <property type="entry name" value="SUGAR_TRANSPORT_1"/>
    <property type="match status" value="1"/>
</dbReference>
<gene>
    <name evidence="10" type="ORF">FD50_GL002084</name>
</gene>
<proteinExistence type="inferred from homology"/>
<dbReference type="InterPro" id="IPR036259">
    <property type="entry name" value="MFS_trans_sf"/>
</dbReference>
<feature type="transmembrane region" description="Helical" evidence="8">
    <location>
        <begin position="356"/>
        <end position="376"/>
    </location>
</feature>
<feature type="transmembrane region" description="Helical" evidence="8">
    <location>
        <begin position="259"/>
        <end position="284"/>
    </location>
</feature>
<dbReference type="InterPro" id="IPR005828">
    <property type="entry name" value="MFS_sugar_transport-like"/>
</dbReference>
<dbReference type="PATRIC" id="fig|1423801.4.peg.2131"/>
<evidence type="ECO:0000256" key="5">
    <source>
        <dbReference type="ARBA" id="ARBA00022989"/>
    </source>
</evidence>
<dbReference type="GO" id="GO:0022857">
    <property type="term" value="F:transmembrane transporter activity"/>
    <property type="evidence" value="ECO:0007669"/>
    <property type="project" value="InterPro"/>
</dbReference>
<dbReference type="PROSITE" id="PS50850">
    <property type="entry name" value="MFS"/>
    <property type="match status" value="1"/>
</dbReference>
<feature type="transmembrane region" description="Helical" evidence="8">
    <location>
        <begin position="175"/>
        <end position="193"/>
    </location>
</feature>
<dbReference type="STRING" id="1423801.FD50_GL002084"/>
<keyword evidence="11" id="KW-1185">Reference proteome</keyword>
<evidence type="ECO:0000256" key="4">
    <source>
        <dbReference type="ARBA" id="ARBA00022692"/>
    </source>
</evidence>
<feature type="transmembrane region" description="Helical" evidence="8">
    <location>
        <begin position="86"/>
        <end position="109"/>
    </location>
</feature>
<dbReference type="InterPro" id="IPR050814">
    <property type="entry name" value="Myo-inositol_Transporter"/>
</dbReference>
<name>A0A0R1V087_9LACO</name>
<organism evidence="10 11">
    <name type="scientific">Liquorilactobacillus satsumensis DSM 16230 = JCM 12392</name>
    <dbReference type="NCBI Taxonomy" id="1423801"/>
    <lineage>
        <taxon>Bacteria</taxon>
        <taxon>Bacillati</taxon>
        <taxon>Bacillota</taxon>
        <taxon>Bacilli</taxon>
        <taxon>Lactobacillales</taxon>
        <taxon>Lactobacillaceae</taxon>
        <taxon>Liquorilactobacillus</taxon>
    </lineage>
</organism>
<evidence type="ECO:0000256" key="8">
    <source>
        <dbReference type="SAM" id="Phobius"/>
    </source>
</evidence>
<keyword evidence="6 8" id="KW-0472">Membrane</keyword>
<dbReference type="SUPFAM" id="SSF103473">
    <property type="entry name" value="MFS general substrate transporter"/>
    <property type="match status" value="1"/>
</dbReference>
<evidence type="ECO:0000256" key="2">
    <source>
        <dbReference type="ARBA" id="ARBA00010992"/>
    </source>
</evidence>
<dbReference type="EMBL" id="AZFQ01000055">
    <property type="protein sequence ID" value="KRL96803.1"/>
    <property type="molecule type" value="Genomic_DNA"/>
</dbReference>
<dbReference type="InterPro" id="IPR003663">
    <property type="entry name" value="Sugar/inositol_transpt"/>
</dbReference>
<reference evidence="10 11" key="1">
    <citation type="journal article" date="2015" name="Genome Announc.">
        <title>Expanding the biotechnology potential of lactobacilli through comparative genomics of 213 strains and associated genera.</title>
        <authorList>
            <person name="Sun Z."/>
            <person name="Harris H.M."/>
            <person name="McCann A."/>
            <person name="Guo C."/>
            <person name="Argimon S."/>
            <person name="Zhang W."/>
            <person name="Yang X."/>
            <person name="Jeffery I.B."/>
            <person name="Cooney J.C."/>
            <person name="Kagawa T.F."/>
            <person name="Liu W."/>
            <person name="Song Y."/>
            <person name="Salvetti E."/>
            <person name="Wrobel A."/>
            <person name="Rasinkangas P."/>
            <person name="Parkhill J."/>
            <person name="Rea M.C."/>
            <person name="O'Sullivan O."/>
            <person name="Ritari J."/>
            <person name="Douillard F.P."/>
            <person name="Paul Ross R."/>
            <person name="Yang R."/>
            <person name="Briner A.E."/>
            <person name="Felis G.E."/>
            <person name="de Vos W.M."/>
            <person name="Barrangou R."/>
            <person name="Klaenhammer T.R."/>
            <person name="Caufield P.W."/>
            <person name="Cui Y."/>
            <person name="Zhang H."/>
            <person name="O'Toole P.W."/>
        </authorList>
    </citation>
    <scope>NUCLEOTIDE SEQUENCE [LARGE SCALE GENOMIC DNA]</scope>
    <source>
        <strain evidence="10 11">DSM 16230</strain>
    </source>
</reference>
<evidence type="ECO:0000259" key="9">
    <source>
        <dbReference type="PROSITE" id="PS50850"/>
    </source>
</evidence>
<feature type="transmembrane region" description="Helical" evidence="8">
    <location>
        <begin position="304"/>
        <end position="322"/>
    </location>
</feature>
<feature type="transmembrane region" description="Helical" evidence="8">
    <location>
        <begin position="145"/>
        <end position="169"/>
    </location>
</feature>
<dbReference type="PANTHER" id="PTHR48020">
    <property type="entry name" value="PROTON MYO-INOSITOL COTRANSPORTER"/>
    <property type="match status" value="1"/>
</dbReference>
<keyword evidence="5 8" id="KW-1133">Transmembrane helix</keyword>
<sequence length="461" mass="50236">MKNMNKNTHNSRLMMKLFTYIIALGGFLFGYDTGVINGALAFMSLKDQLNLNAGTQGIVSSALVLGGVLGAISSGRIADRIGRRALLRWIAILFTAATIVCAWAPGIGILICGRFVLGIAVGAVSGLSPMYLSEISTPEKIDRNVNRNAIAIVLGQLVAFTVNAFLGNIWGDWHAIWRVMMLMAALPAILMWVGSYQIPDSPKWQLLHGKETGAKTSFEKLGFSSDLMQENVAVVQKGLQENKVKKNVPLRRILRNKPLLFVFIAGISIALIQQISGVNTVMYYGTVVLEDVGLSRGSSLYGNILIGSVSFLASIVGTRLIATHNHRNILLVGIFGNVVFLGILSLILQLHLLPTAWLNVAVLIFLTLFLASHQGIVSPATWLMMSEIFPLPVKARFMAFATATTWLTNFVISLIYPTLIAMFGSALTFMIFSLTNVFSIFLTLFLIKPAKIQAAKHAPIK</sequence>
<dbReference type="Proteomes" id="UP000051166">
    <property type="component" value="Unassembled WGS sequence"/>
</dbReference>
<keyword evidence="3 7" id="KW-0813">Transport</keyword>
<dbReference type="GO" id="GO:0005886">
    <property type="term" value="C:plasma membrane"/>
    <property type="evidence" value="ECO:0007669"/>
    <property type="project" value="UniProtKB-SubCell"/>
</dbReference>
<keyword evidence="4 8" id="KW-0812">Transmembrane</keyword>
<evidence type="ECO:0000313" key="10">
    <source>
        <dbReference type="EMBL" id="KRL96803.1"/>
    </source>
</evidence>
<dbReference type="PANTHER" id="PTHR48020:SF12">
    <property type="entry name" value="PROTON MYO-INOSITOL COTRANSPORTER"/>
    <property type="match status" value="1"/>
</dbReference>
<feature type="transmembrane region" description="Helical" evidence="8">
    <location>
        <begin position="115"/>
        <end position="133"/>
    </location>
</feature>
<dbReference type="RefSeq" id="WP_056962013.1">
    <property type="nucleotide sequence ID" value="NZ_AZFQ01000055.1"/>
</dbReference>
<accession>A0A0R1V087</accession>
<dbReference type="InterPro" id="IPR005829">
    <property type="entry name" value="Sugar_transporter_CS"/>
</dbReference>
<feature type="transmembrane region" description="Helical" evidence="8">
    <location>
        <begin position="422"/>
        <end position="447"/>
    </location>
</feature>
<comment type="similarity">
    <text evidence="2 7">Belongs to the major facilitator superfamily. Sugar transporter (TC 2.A.1.1) family.</text>
</comment>
<comment type="subcellular location">
    <subcellularLocation>
        <location evidence="1">Cell membrane</location>
        <topology evidence="1">Multi-pass membrane protein</topology>
    </subcellularLocation>
</comment>
<dbReference type="GeneID" id="98309299"/>
<dbReference type="OrthoDB" id="9783823at2"/>
<evidence type="ECO:0000256" key="1">
    <source>
        <dbReference type="ARBA" id="ARBA00004651"/>
    </source>
</evidence>
<feature type="domain" description="Major facilitator superfamily (MFS) profile" evidence="9">
    <location>
        <begin position="18"/>
        <end position="451"/>
    </location>
</feature>
<feature type="transmembrane region" description="Helical" evidence="8">
    <location>
        <begin position="57"/>
        <end position="74"/>
    </location>
</feature>
<dbReference type="PRINTS" id="PR00171">
    <property type="entry name" value="SUGRTRNSPORT"/>
</dbReference>
<dbReference type="AlphaFoldDB" id="A0A0R1V087"/>
<protein>
    <submittedName>
        <fullName evidence="10">Major facilitator superfamily permease</fullName>
    </submittedName>
</protein>
<feature type="transmembrane region" description="Helical" evidence="8">
    <location>
        <begin position="329"/>
        <end position="350"/>
    </location>
</feature>
<dbReference type="Gene3D" id="1.20.1250.20">
    <property type="entry name" value="MFS general substrate transporter like domains"/>
    <property type="match status" value="1"/>
</dbReference>